<protein>
    <submittedName>
        <fullName evidence="1">Uncharacterized protein</fullName>
    </submittedName>
</protein>
<dbReference type="GeneID" id="64660702"/>
<dbReference type="RefSeq" id="XP_041230398.1">
    <property type="nucleotide sequence ID" value="XM_041366404.1"/>
</dbReference>
<evidence type="ECO:0000313" key="1">
    <source>
        <dbReference type="EMBL" id="KAG1904823.1"/>
    </source>
</evidence>
<proteinExistence type="predicted"/>
<gene>
    <name evidence="1" type="ORF">F5891DRAFT_1184233</name>
</gene>
<dbReference type="AlphaFoldDB" id="A0AAD4EEL3"/>
<organism evidence="1 2">
    <name type="scientific">Suillus fuscotomentosus</name>
    <dbReference type="NCBI Taxonomy" id="1912939"/>
    <lineage>
        <taxon>Eukaryota</taxon>
        <taxon>Fungi</taxon>
        <taxon>Dikarya</taxon>
        <taxon>Basidiomycota</taxon>
        <taxon>Agaricomycotina</taxon>
        <taxon>Agaricomycetes</taxon>
        <taxon>Agaricomycetidae</taxon>
        <taxon>Boletales</taxon>
        <taxon>Suillineae</taxon>
        <taxon>Suillaceae</taxon>
        <taxon>Suillus</taxon>
    </lineage>
</organism>
<dbReference type="Proteomes" id="UP001195769">
    <property type="component" value="Unassembled WGS sequence"/>
</dbReference>
<name>A0AAD4EEL3_9AGAM</name>
<accession>A0AAD4EEL3</accession>
<evidence type="ECO:0000313" key="2">
    <source>
        <dbReference type="Proteomes" id="UP001195769"/>
    </source>
</evidence>
<reference evidence="1" key="1">
    <citation type="journal article" date="2020" name="New Phytol.">
        <title>Comparative genomics reveals dynamic genome evolution in host specialist ectomycorrhizal fungi.</title>
        <authorList>
            <person name="Lofgren L.A."/>
            <person name="Nguyen N.H."/>
            <person name="Vilgalys R."/>
            <person name="Ruytinx J."/>
            <person name="Liao H.L."/>
            <person name="Branco S."/>
            <person name="Kuo A."/>
            <person name="LaButti K."/>
            <person name="Lipzen A."/>
            <person name="Andreopoulos W."/>
            <person name="Pangilinan J."/>
            <person name="Riley R."/>
            <person name="Hundley H."/>
            <person name="Na H."/>
            <person name="Barry K."/>
            <person name="Grigoriev I.V."/>
            <person name="Stajich J.E."/>
            <person name="Kennedy P.G."/>
        </authorList>
    </citation>
    <scope>NUCLEOTIDE SEQUENCE</scope>
    <source>
        <strain evidence="1">FC203</strain>
    </source>
</reference>
<comment type="caution">
    <text evidence="1">The sequence shown here is derived from an EMBL/GenBank/DDBJ whole genome shotgun (WGS) entry which is preliminary data.</text>
</comment>
<keyword evidence="2" id="KW-1185">Reference proteome</keyword>
<dbReference type="EMBL" id="JABBWK010000009">
    <property type="protein sequence ID" value="KAG1904823.1"/>
    <property type="molecule type" value="Genomic_DNA"/>
</dbReference>
<sequence>MLLVNLKEFDSSSPDVWDLGPNLSLQILHAYIRVSYAELSQHQFFIIEPCQSPNHVVWTLAIPDPVTTVMCLQHNWGSDMKEIMLTLIQRGIAFRTLQCMTVMPNLQHPPLELRTHTLGHRQSPFHAIYMDYVIYKQIYHEFMNWPQARAAFLHGGLIWRLALHSLGFNYLSSVLDGISPEAVPFGLLLYSNDQTYYDDELLEEEINFMCRTYYMH</sequence>